<keyword evidence="9" id="KW-1185">Reference proteome</keyword>
<dbReference type="AlphaFoldDB" id="A0ABD3DDD9"/>
<dbReference type="PANTHER" id="PTHR33109">
    <property type="entry name" value="EPIDERMAL PATTERNING FACTOR-LIKE PROTEIN 4"/>
    <property type="match status" value="1"/>
</dbReference>
<keyword evidence="5" id="KW-0732">Signal</keyword>
<keyword evidence="6" id="KW-1015">Disulfide bond</keyword>
<accession>A0ABD3DDD9</accession>
<evidence type="ECO:0000256" key="7">
    <source>
        <dbReference type="RuleBase" id="RU367102"/>
    </source>
</evidence>
<dbReference type="PANTHER" id="PTHR33109:SF7">
    <property type="entry name" value="EPIDERMAL PATTERNING FACTOR-LIKE PROTEIN 2"/>
    <property type="match status" value="1"/>
</dbReference>
<evidence type="ECO:0000256" key="3">
    <source>
        <dbReference type="ARBA" id="ARBA00022473"/>
    </source>
</evidence>
<dbReference type="GO" id="GO:0010052">
    <property type="term" value="P:guard cell differentiation"/>
    <property type="evidence" value="ECO:0007669"/>
    <property type="project" value="UniProtKB-UniRule"/>
</dbReference>
<comment type="similarity">
    <text evidence="2 7">Belongs to the plant cysteine rich small secretory peptide family. Epidermal patterning factor subfamily.</text>
</comment>
<keyword evidence="4 7" id="KW-0964">Secreted</keyword>
<evidence type="ECO:0000256" key="4">
    <source>
        <dbReference type="ARBA" id="ARBA00022525"/>
    </source>
</evidence>
<gene>
    <name evidence="8" type="ORF">CASFOL_015333</name>
</gene>
<keyword evidence="3 7" id="KW-0217">Developmental protein</keyword>
<dbReference type="EMBL" id="JAVIJP010000017">
    <property type="protein sequence ID" value="KAL3640365.1"/>
    <property type="molecule type" value="Genomic_DNA"/>
</dbReference>
<evidence type="ECO:0000256" key="2">
    <source>
        <dbReference type="ARBA" id="ARBA00008127"/>
    </source>
</evidence>
<organism evidence="8 9">
    <name type="scientific">Castilleja foliolosa</name>
    <dbReference type="NCBI Taxonomy" id="1961234"/>
    <lineage>
        <taxon>Eukaryota</taxon>
        <taxon>Viridiplantae</taxon>
        <taxon>Streptophyta</taxon>
        <taxon>Embryophyta</taxon>
        <taxon>Tracheophyta</taxon>
        <taxon>Spermatophyta</taxon>
        <taxon>Magnoliopsida</taxon>
        <taxon>eudicotyledons</taxon>
        <taxon>Gunneridae</taxon>
        <taxon>Pentapetalae</taxon>
        <taxon>asterids</taxon>
        <taxon>lamiids</taxon>
        <taxon>Lamiales</taxon>
        <taxon>Orobanchaceae</taxon>
        <taxon>Pedicularideae</taxon>
        <taxon>Castillejinae</taxon>
        <taxon>Castilleja</taxon>
    </lineage>
</organism>
<sequence length="130" mass="14838">MGCFQNRIFCHQFVFSILILVIYSSSHSRLFNAEGRRLTQTADNSKSMNEDEKLILRGRIGSQPPRCDRRCSSCEHCEAIQVPTNPQIRRKTEIANSTAVSVIAYARGYDNSNYKPMSWKCKCGNLIFNP</sequence>
<name>A0ABD3DDD9_9LAMI</name>
<comment type="subcellular location">
    <subcellularLocation>
        <location evidence="1 7">Secreted</location>
    </subcellularLocation>
</comment>
<evidence type="ECO:0000256" key="1">
    <source>
        <dbReference type="ARBA" id="ARBA00004613"/>
    </source>
</evidence>
<protein>
    <recommendedName>
        <fullName evidence="7">Epidermal patterning factor-like protein</fullName>
    </recommendedName>
</protein>
<proteinExistence type="inferred from homology"/>
<evidence type="ECO:0000313" key="9">
    <source>
        <dbReference type="Proteomes" id="UP001632038"/>
    </source>
</evidence>
<evidence type="ECO:0000313" key="8">
    <source>
        <dbReference type="EMBL" id="KAL3640365.1"/>
    </source>
</evidence>
<dbReference type="Pfam" id="PF17181">
    <property type="entry name" value="EPF"/>
    <property type="match status" value="1"/>
</dbReference>
<dbReference type="GO" id="GO:0005576">
    <property type="term" value="C:extracellular region"/>
    <property type="evidence" value="ECO:0007669"/>
    <property type="project" value="UniProtKB-SubCell"/>
</dbReference>
<dbReference type="Proteomes" id="UP001632038">
    <property type="component" value="Unassembled WGS sequence"/>
</dbReference>
<dbReference type="InterPro" id="IPR039455">
    <property type="entry name" value="EPFL"/>
</dbReference>
<comment type="function">
    <text evidence="7">Controls stomatal patterning.</text>
</comment>
<evidence type="ECO:0000256" key="6">
    <source>
        <dbReference type="ARBA" id="ARBA00023157"/>
    </source>
</evidence>
<reference evidence="9" key="1">
    <citation type="journal article" date="2024" name="IScience">
        <title>Strigolactones Initiate the Formation of Haustorium-like Structures in Castilleja.</title>
        <authorList>
            <person name="Buerger M."/>
            <person name="Peterson D."/>
            <person name="Chory J."/>
        </authorList>
    </citation>
    <scope>NUCLEOTIDE SEQUENCE [LARGE SCALE GENOMIC DNA]</scope>
</reference>
<comment type="caution">
    <text evidence="8">The sequence shown here is derived from an EMBL/GenBank/DDBJ whole genome shotgun (WGS) entry which is preliminary data.</text>
</comment>
<evidence type="ECO:0000256" key="5">
    <source>
        <dbReference type="ARBA" id="ARBA00022729"/>
    </source>
</evidence>